<gene>
    <name evidence="2" type="ORF">LTR78_003304</name>
</gene>
<dbReference type="Proteomes" id="UP001274830">
    <property type="component" value="Unassembled WGS sequence"/>
</dbReference>
<evidence type="ECO:0000313" key="2">
    <source>
        <dbReference type="EMBL" id="KAK3677099.1"/>
    </source>
</evidence>
<protein>
    <submittedName>
        <fullName evidence="2">Uncharacterized protein</fullName>
    </submittedName>
</protein>
<dbReference type="Gene3D" id="3.40.50.2300">
    <property type="match status" value="1"/>
</dbReference>
<sequence>MQSFNKPVTGARRKALAERTSNVTMASEQKISVGSYMYPYQLQQTPAPVTTKAEASAVKQTIDASNKQLSAAIPRGGPIILFIDAAAETMNSEAWEQLCQHFAKHGNFMASGMNDINHGPSFPLRYAEDDHLSAQWTMHLKEHLRVQMETNFRSNRATIVVVALQRHSFRKKIYQTIKANCDVELGLHHVHDLRKLYLCTITTRDMGSSKTYSTGTQLHSLLDIQSGKMKVQFIGVMKRLNRGLNEEASHNSAIFDLAS</sequence>
<evidence type="ECO:0000256" key="1">
    <source>
        <dbReference type="SAM" id="MobiDB-lite"/>
    </source>
</evidence>
<dbReference type="AlphaFoldDB" id="A0AAE0WSM2"/>
<accession>A0AAE0WSM2</accession>
<evidence type="ECO:0000313" key="3">
    <source>
        <dbReference type="Proteomes" id="UP001274830"/>
    </source>
</evidence>
<reference evidence="2" key="1">
    <citation type="submission" date="2023-07" db="EMBL/GenBank/DDBJ databases">
        <title>Black Yeasts Isolated from many extreme environments.</title>
        <authorList>
            <person name="Coleine C."/>
            <person name="Stajich J.E."/>
            <person name="Selbmann L."/>
        </authorList>
    </citation>
    <scope>NUCLEOTIDE SEQUENCE</scope>
    <source>
        <strain evidence="2">CCFEE 5485</strain>
    </source>
</reference>
<feature type="region of interest" description="Disordered" evidence="1">
    <location>
        <begin position="1"/>
        <end position="21"/>
    </location>
</feature>
<name>A0AAE0WSM2_9PEZI</name>
<organism evidence="2 3">
    <name type="scientific">Recurvomyces mirabilis</name>
    <dbReference type="NCBI Taxonomy" id="574656"/>
    <lineage>
        <taxon>Eukaryota</taxon>
        <taxon>Fungi</taxon>
        <taxon>Dikarya</taxon>
        <taxon>Ascomycota</taxon>
        <taxon>Pezizomycotina</taxon>
        <taxon>Dothideomycetes</taxon>
        <taxon>Dothideomycetidae</taxon>
        <taxon>Mycosphaerellales</taxon>
        <taxon>Teratosphaeriaceae</taxon>
        <taxon>Recurvomyces</taxon>
    </lineage>
</organism>
<comment type="caution">
    <text evidence="2">The sequence shown here is derived from an EMBL/GenBank/DDBJ whole genome shotgun (WGS) entry which is preliminary data.</text>
</comment>
<keyword evidence="3" id="KW-1185">Reference proteome</keyword>
<proteinExistence type="predicted"/>
<dbReference type="EMBL" id="JAUTXT010000008">
    <property type="protein sequence ID" value="KAK3677099.1"/>
    <property type="molecule type" value="Genomic_DNA"/>
</dbReference>